<dbReference type="PANTHER" id="PTHR43685">
    <property type="entry name" value="GLYCOSYLTRANSFERASE"/>
    <property type="match status" value="1"/>
</dbReference>
<name>A0A9X0QY50_9PROT</name>
<dbReference type="InterPro" id="IPR029044">
    <property type="entry name" value="Nucleotide-diphossugar_trans"/>
</dbReference>
<sequence>MRVEVAVVIPAYRQPGLLAEAVLSALDQQGAPPTAVVVVDDGCPYPATARTAADLAAAQPGRIFVLRQPNRGLSAARNAGLGFSLAAFPGCRAVYFLDADNRLLPRFLGRAMAALDAAPAEVGWIYPDIDEFGGRENWTTGGEFSLLQLLLANYCDAGSLVRRAVFEAGLRFDETMRAGFEDWDFWLQAAGRGWRGQHLPGAGFLYRRRPESMLAGSERIRPLLLGQLRQKHAALLAPRRLLALEASEAPRHAIHLAGEASVAWTLDPGAPPAELLDPGTARRRLAAAMAAPGARFHPSLLIFAEPATLTLLERFGVLHLVLWWAGRLLAEADAVALEVVATARPELALDRPGMVEGLPDEAPLIVTTSAALWAAAAPSGGIPARHQSQDRPDVVQDAAPSGEPPERRRRSDRPGTLRAAALASEGPGPRTARLRLHLPLEPEAAGQRSPLPARQLALEVAALGQLRRSRSPRPAEWKREYRPPRAGMAAEAAALAGIGPLLPRLPGTGRARRDIGFILPLFSFAGLEKVILNQARALRGRGWRTHLIVLGASRIDRGLEFAGAFDSVALLEGIGEGEVAWQGGYFGAGLSRFDREAAAPEVLGLLAGLDVAVNVHSLAAQGLMASLRGLGVRCFGGLHLMEHGPWGEPHGTPHIQAAYEHAYDGVMVISARLRDWCLGAGIPAEKLHLVRNAPGYASPPSVVAAALAARRRLASGPLKLLFLGRLDAQKGIDRLAAMIGRTRGEAVQWRIVGRAVLGEVPPPLPVAVEPPVFAPAALDALYAWADVLVLPSRFEGVPLVVLEAQRLGCVPVATDVGAMAEAIAHGADGLLVPHDAPEESILAGFTAAIAALAADRARLRAMGEAAAARVAGAGWETVMREFLDHLDRLCPPGEAA</sequence>
<proteinExistence type="predicted"/>
<dbReference type="CDD" id="cd00761">
    <property type="entry name" value="Glyco_tranf_GTA_type"/>
    <property type="match status" value="1"/>
</dbReference>
<dbReference type="Pfam" id="PF13692">
    <property type="entry name" value="Glyco_trans_1_4"/>
    <property type="match status" value="1"/>
</dbReference>
<protein>
    <submittedName>
        <fullName evidence="3">Glycosyltransferase</fullName>
    </submittedName>
</protein>
<organism evidence="3 4">
    <name type="scientific">Siccirubricoccus deserti</name>
    <dbReference type="NCBI Taxonomy" id="2013562"/>
    <lineage>
        <taxon>Bacteria</taxon>
        <taxon>Pseudomonadati</taxon>
        <taxon>Pseudomonadota</taxon>
        <taxon>Alphaproteobacteria</taxon>
        <taxon>Acetobacterales</taxon>
        <taxon>Roseomonadaceae</taxon>
        <taxon>Siccirubricoccus</taxon>
    </lineage>
</organism>
<gene>
    <name evidence="3" type="ORF">H7965_12470</name>
</gene>
<dbReference type="Proteomes" id="UP000600101">
    <property type="component" value="Unassembled WGS sequence"/>
</dbReference>
<feature type="region of interest" description="Disordered" evidence="1">
    <location>
        <begin position="380"/>
        <end position="415"/>
    </location>
</feature>
<evidence type="ECO:0000313" key="4">
    <source>
        <dbReference type="Proteomes" id="UP000600101"/>
    </source>
</evidence>
<dbReference type="EMBL" id="JACOMF010000012">
    <property type="protein sequence ID" value="MBC4016139.1"/>
    <property type="molecule type" value="Genomic_DNA"/>
</dbReference>
<comment type="caution">
    <text evidence="3">The sequence shown here is derived from an EMBL/GenBank/DDBJ whole genome shotgun (WGS) entry which is preliminary data.</text>
</comment>
<dbReference type="PANTHER" id="PTHR43685:SF2">
    <property type="entry name" value="GLYCOSYLTRANSFERASE 2-LIKE DOMAIN-CONTAINING PROTEIN"/>
    <property type="match status" value="1"/>
</dbReference>
<dbReference type="Gene3D" id="3.90.550.10">
    <property type="entry name" value="Spore Coat Polysaccharide Biosynthesis Protein SpsA, Chain A"/>
    <property type="match status" value="1"/>
</dbReference>
<dbReference type="Pfam" id="PF00535">
    <property type="entry name" value="Glycos_transf_2"/>
    <property type="match status" value="1"/>
</dbReference>
<dbReference type="CDD" id="cd03801">
    <property type="entry name" value="GT4_PimA-like"/>
    <property type="match status" value="1"/>
</dbReference>
<accession>A0A9X0QY50</accession>
<dbReference type="InterPro" id="IPR050834">
    <property type="entry name" value="Glycosyltransf_2"/>
</dbReference>
<dbReference type="InterPro" id="IPR001173">
    <property type="entry name" value="Glyco_trans_2-like"/>
</dbReference>
<dbReference type="SUPFAM" id="SSF53448">
    <property type="entry name" value="Nucleotide-diphospho-sugar transferases"/>
    <property type="match status" value="1"/>
</dbReference>
<dbReference type="AlphaFoldDB" id="A0A9X0QY50"/>
<dbReference type="RefSeq" id="WP_186770906.1">
    <property type="nucleotide sequence ID" value="NZ_JACOMF010000012.1"/>
</dbReference>
<reference evidence="3" key="1">
    <citation type="submission" date="2020-08" db="EMBL/GenBank/DDBJ databases">
        <authorList>
            <person name="Hu Y."/>
            <person name="Nguyen S.V."/>
            <person name="Li F."/>
            <person name="Fanning S."/>
        </authorList>
    </citation>
    <scope>NUCLEOTIDE SEQUENCE</scope>
    <source>
        <strain evidence="3">SYSU D8009</strain>
    </source>
</reference>
<dbReference type="Gene3D" id="3.40.50.2000">
    <property type="entry name" value="Glycogen Phosphorylase B"/>
    <property type="match status" value="1"/>
</dbReference>
<evidence type="ECO:0000259" key="2">
    <source>
        <dbReference type="Pfam" id="PF00535"/>
    </source>
</evidence>
<keyword evidence="4" id="KW-1185">Reference proteome</keyword>
<dbReference type="SUPFAM" id="SSF53756">
    <property type="entry name" value="UDP-Glycosyltransferase/glycogen phosphorylase"/>
    <property type="match status" value="1"/>
</dbReference>
<evidence type="ECO:0000256" key="1">
    <source>
        <dbReference type="SAM" id="MobiDB-lite"/>
    </source>
</evidence>
<evidence type="ECO:0000313" key="3">
    <source>
        <dbReference type="EMBL" id="MBC4016139.1"/>
    </source>
</evidence>
<feature type="domain" description="Glycosyltransferase 2-like" evidence="2">
    <location>
        <begin position="7"/>
        <end position="167"/>
    </location>
</feature>